<dbReference type="UniPathway" id="UPA00074">
    <property type="reaction ID" value="UER00943"/>
</dbReference>
<dbReference type="RefSeq" id="WP_006701902.1">
    <property type="nucleotide sequence ID" value="NZ_JH932301.1"/>
</dbReference>
<evidence type="ECO:0000259" key="6">
    <source>
        <dbReference type="SMART" id="SM01001"/>
    </source>
</evidence>
<comment type="similarity">
    <text evidence="3">Belongs to the AIR carboxylase family. Class I subfamily.</text>
</comment>
<dbReference type="HAMAP" id="MF_01929">
    <property type="entry name" value="PurE_classI"/>
    <property type="match status" value="1"/>
</dbReference>
<comment type="catalytic activity">
    <reaction evidence="3 4">
        <text>5-carboxyamino-1-(5-phospho-D-ribosyl)imidazole + H(+) = 5-amino-1-(5-phospho-D-ribosyl)imidazole-4-carboxylate</text>
        <dbReference type="Rhea" id="RHEA:13193"/>
        <dbReference type="ChEBI" id="CHEBI:15378"/>
        <dbReference type="ChEBI" id="CHEBI:58730"/>
        <dbReference type="ChEBI" id="CHEBI:77657"/>
        <dbReference type="EC" id="5.4.99.18"/>
    </reaction>
</comment>
<dbReference type="AlphaFoldDB" id="K1LI86"/>
<sequence length="158" mass="16820">MRVSIIMGSLSDKEVADKVVRKLIEFGVDYDVQVISAHRAINTLQDYVKEAEKTSQVFIGIAGKAAHLSGVIAGLTTRPVIGVPVKAAAFLGLDALLSTVEMPSGVPVATVAVGGGENAAILAVEILAVADEQLREKLVEMKHNMEEKIRNTSYTFEG</sequence>
<evidence type="ECO:0000256" key="2">
    <source>
        <dbReference type="ARBA" id="ARBA00023235"/>
    </source>
</evidence>
<evidence type="ECO:0000313" key="7">
    <source>
        <dbReference type="EMBL" id="EKB54331.1"/>
    </source>
</evidence>
<dbReference type="eggNOG" id="COG0041">
    <property type="taxonomic scope" value="Bacteria"/>
</dbReference>
<dbReference type="HOGENOM" id="CLU_094982_2_2_9"/>
<dbReference type="GO" id="GO:0006189">
    <property type="term" value="P:'de novo' IMP biosynthetic process"/>
    <property type="evidence" value="ECO:0007669"/>
    <property type="project" value="UniProtKB-UniRule"/>
</dbReference>
<dbReference type="NCBIfam" id="TIGR01162">
    <property type="entry name" value="purE"/>
    <property type="match status" value="1"/>
</dbReference>
<dbReference type="PIRSF" id="PIRSF001338">
    <property type="entry name" value="AIR_carboxylase"/>
    <property type="match status" value="1"/>
</dbReference>
<keyword evidence="2 3" id="KW-0413">Isomerase</keyword>
<dbReference type="STRING" id="883112.HMPREF9707_01259"/>
<dbReference type="InterPro" id="IPR000031">
    <property type="entry name" value="PurE_dom"/>
</dbReference>
<evidence type="ECO:0000313" key="8">
    <source>
        <dbReference type="Proteomes" id="UP000005147"/>
    </source>
</evidence>
<dbReference type="Proteomes" id="UP000005147">
    <property type="component" value="Unassembled WGS sequence"/>
</dbReference>
<proteinExistence type="inferred from homology"/>
<protein>
    <recommendedName>
        <fullName evidence="3 4">N5-carboxyaminoimidazole ribonucleotide mutase</fullName>
        <shortName evidence="3 4">N5-CAIR mutase</shortName>
        <ecNumber evidence="3 4">5.4.99.18</ecNumber>
    </recommendedName>
    <alternativeName>
        <fullName evidence="3">5-(carboxyamino)imidazole ribonucleotide mutase</fullName>
    </alternativeName>
</protein>
<accession>K1LI86</accession>
<dbReference type="EC" id="5.4.99.18" evidence="3 4"/>
<dbReference type="PANTHER" id="PTHR23046">
    <property type="entry name" value="PHOSPHORIBOSYLAMINOIMIDAZOLE CARBOXYLASE CATALYTIC SUBUNIT"/>
    <property type="match status" value="1"/>
</dbReference>
<comment type="caution">
    <text evidence="7">The sequence shown here is derived from an EMBL/GenBank/DDBJ whole genome shotgun (WGS) entry which is preliminary data.</text>
</comment>
<dbReference type="SMART" id="SM01001">
    <property type="entry name" value="AIRC"/>
    <property type="match status" value="1"/>
</dbReference>
<feature type="domain" description="PurE" evidence="6">
    <location>
        <begin position="1"/>
        <end position="149"/>
    </location>
</feature>
<feature type="binding site" evidence="3 5">
    <location>
        <position position="9"/>
    </location>
    <ligand>
        <name>substrate</name>
    </ligand>
</feature>
<dbReference type="GO" id="GO:0034023">
    <property type="term" value="F:5-(carboxyamino)imidazole ribonucleotide mutase activity"/>
    <property type="evidence" value="ECO:0007669"/>
    <property type="project" value="UniProtKB-UniRule"/>
</dbReference>
<name>K1LI86_9LACT</name>
<dbReference type="InterPro" id="IPR033747">
    <property type="entry name" value="PurE_ClassI"/>
</dbReference>
<gene>
    <name evidence="3" type="primary">purE</name>
    <name evidence="7" type="ORF">HMPREF9707_01259</name>
</gene>
<dbReference type="Gene3D" id="3.40.50.1970">
    <property type="match status" value="1"/>
</dbReference>
<reference evidence="7 8" key="1">
    <citation type="submission" date="2012-07" db="EMBL/GenBank/DDBJ databases">
        <title>The Genome Sequence of Facklamia ignava CCUG 37419.</title>
        <authorList>
            <consortium name="The Broad Institute Genome Sequencing Platform"/>
            <person name="Earl A."/>
            <person name="Ward D."/>
            <person name="Feldgarden M."/>
            <person name="Gevers D."/>
            <person name="Huys G."/>
            <person name="Walker B."/>
            <person name="Young S.K."/>
            <person name="Zeng Q."/>
            <person name="Gargeya S."/>
            <person name="Fitzgerald M."/>
            <person name="Haas B."/>
            <person name="Abouelleil A."/>
            <person name="Alvarado L."/>
            <person name="Arachchi H.M."/>
            <person name="Berlin A.M."/>
            <person name="Chapman S.B."/>
            <person name="Goldberg J."/>
            <person name="Griggs A."/>
            <person name="Gujja S."/>
            <person name="Hansen M."/>
            <person name="Howarth C."/>
            <person name="Imamovic A."/>
            <person name="Larimer J."/>
            <person name="McCowen C."/>
            <person name="Montmayeur A."/>
            <person name="Murphy C."/>
            <person name="Neiman D."/>
            <person name="Pearson M."/>
            <person name="Priest M."/>
            <person name="Roberts A."/>
            <person name="Saif S."/>
            <person name="Shea T."/>
            <person name="Sisk P."/>
            <person name="Sykes S."/>
            <person name="Wortman J."/>
            <person name="Nusbaum C."/>
            <person name="Birren B."/>
        </authorList>
    </citation>
    <scope>NUCLEOTIDE SEQUENCE [LARGE SCALE GENOMIC DNA]</scope>
    <source>
        <strain evidence="7 8">CCUG 37419</strain>
    </source>
</reference>
<evidence type="ECO:0000256" key="5">
    <source>
        <dbReference type="PIRSR" id="PIRSR001338-1"/>
    </source>
</evidence>
<evidence type="ECO:0000256" key="1">
    <source>
        <dbReference type="ARBA" id="ARBA00022755"/>
    </source>
</evidence>
<feature type="binding site" evidence="3 5">
    <location>
        <position position="12"/>
    </location>
    <ligand>
        <name>substrate</name>
    </ligand>
</feature>
<evidence type="ECO:0000256" key="4">
    <source>
        <dbReference type="PIRNR" id="PIRNR001338"/>
    </source>
</evidence>
<dbReference type="PANTHER" id="PTHR23046:SF2">
    <property type="entry name" value="PHOSPHORIBOSYLAMINOIMIDAZOLE CARBOXYLASE"/>
    <property type="match status" value="1"/>
</dbReference>
<dbReference type="InterPro" id="IPR024694">
    <property type="entry name" value="PurE_prokaryotes"/>
</dbReference>
<comment type="pathway">
    <text evidence="3 4">Purine metabolism; IMP biosynthesis via de novo pathway; 5-amino-1-(5-phospho-D-ribosyl)imidazole-4-carboxylate from 5-amino-1-(5-phospho-D-ribosyl)imidazole (N5-CAIR route): step 2/2.</text>
</comment>
<keyword evidence="8" id="KW-1185">Reference proteome</keyword>
<dbReference type="Pfam" id="PF00731">
    <property type="entry name" value="AIRC"/>
    <property type="match status" value="1"/>
</dbReference>
<organism evidence="7 8">
    <name type="scientific">Falseniella ignava CCUG 37419</name>
    <dbReference type="NCBI Taxonomy" id="883112"/>
    <lineage>
        <taxon>Bacteria</taxon>
        <taxon>Bacillati</taxon>
        <taxon>Bacillota</taxon>
        <taxon>Bacilli</taxon>
        <taxon>Lactobacillales</taxon>
        <taxon>Aerococcaceae</taxon>
        <taxon>Falseniella</taxon>
    </lineage>
</organism>
<keyword evidence="1 3" id="KW-0658">Purine biosynthesis</keyword>
<feature type="binding site" evidence="3 5">
    <location>
        <position position="39"/>
    </location>
    <ligand>
        <name>substrate</name>
    </ligand>
</feature>
<dbReference type="EMBL" id="AGZE01000033">
    <property type="protein sequence ID" value="EKB54331.1"/>
    <property type="molecule type" value="Genomic_DNA"/>
</dbReference>
<comment type="function">
    <text evidence="3 4">Catalyzes the conversion of N5-carboxyaminoimidazole ribonucleotide (N5-CAIR) to 4-carboxy-5-aminoimidazole ribonucleotide (CAIR).</text>
</comment>
<evidence type="ECO:0000256" key="3">
    <source>
        <dbReference type="HAMAP-Rule" id="MF_01929"/>
    </source>
</evidence>
<dbReference type="SUPFAM" id="SSF52255">
    <property type="entry name" value="N5-CAIR mutase (phosphoribosylaminoimidazole carboxylase, PurE)"/>
    <property type="match status" value="1"/>
</dbReference>
<dbReference type="PATRIC" id="fig|883112.3.peg.1253"/>